<reference evidence="1" key="1">
    <citation type="journal article" date="2017" name="Mycologia">
        <title>Fusarium algeriense, sp. nov., a novel toxigenic crown rot pathogen of durum wheat from Algeria is nested in the Fusarium burgessii species complex.</title>
        <authorList>
            <person name="Laraba I."/>
            <person name="Keddad A."/>
            <person name="Boureghda H."/>
            <person name="Abdallah N."/>
            <person name="Vaughan M.M."/>
            <person name="Proctor R.H."/>
            <person name="Busman M."/>
            <person name="O'Donnell K."/>
        </authorList>
    </citation>
    <scope>NUCLEOTIDE SEQUENCE</scope>
    <source>
        <strain evidence="1">NRRL 25174</strain>
    </source>
</reference>
<keyword evidence="2" id="KW-1185">Reference proteome</keyword>
<proteinExistence type="predicted"/>
<dbReference type="Proteomes" id="UP000730481">
    <property type="component" value="Unassembled WGS sequence"/>
</dbReference>
<dbReference type="AlphaFoldDB" id="A0A9P5AMF3"/>
<evidence type="ECO:0000313" key="2">
    <source>
        <dbReference type="Proteomes" id="UP000730481"/>
    </source>
</evidence>
<protein>
    <submittedName>
        <fullName evidence="1">Uncharacterized protein</fullName>
    </submittedName>
</protein>
<gene>
    <name evidence="1" type="ORF">FBEOM_4606</name>
</gene>
<accession>A0A9P5AMF3</accession>
<comment type="caution">
    <text evidence="1">The sequence shown here is derived from an EMBL/GenBank/DDBJ whole genome shotgun (WGS) entry which is preliminary data.</text>
</comment>
<reference evidence="1" key="2">
    <citation type="submission" date="2020-02" db="EMBL/GenBank/DDBJ databases">
        <title>Identification and distribution of gene clusters putatively required for synthesis of sphingolipid metabolism inhibitors in phylogenetically diverse species of the filamentous fungus Fusarium.</title>
        <authorList>
            <person name="Kim H.-S."/>
            <person name="Busman M."/>
            <person name="Brown D.W."/>
            <person name="Divon H."/>
            <person name="Uhlig S."/>
            <person name="Proctor R.H."/>
        </authorList>
    </citation>
    <scope>NUCLEOTIDE SEQUENCE</scope>
    <source>
        <strain evidence="1">NRRL 25174</strain>
    </source>
</reference>
<organism evidence="1 2">
    <name type="scientific">Fusarium beomiforme</name>
    <dbReference type="NCBI Taxonomy" id="44412"/>
    <lineage>
        <taxon>Eukaryota</taxon>
        <taxon>Fungi</taxon>
        <taxon>Dikarya</taxon>
        <taxon>Ascomycota</taxon>
        <taxon>Pezizomycotina</taxon>
        <taxon>Sordariomycetes</taxon>
        <taxon>Hypocreomycetidae</taxon>
        <taxon>Hypocreales</taxon>
        <taxon>Nectriaceae</taxon>
        <taxon>Fusarium</taxon>
        <taxon>Fusarium burgessii species complex</taxon>
    </lineage>
</organism>
<dbReference type="OrthoDB" id="5103436at2759"/>
<name>A0A9P5AMF3_9HYPO</name>
<sequence>MDLVNSPGAAEAFQHCMDRLAQSPEYQTPAIQDIISVLKENFATVTNEMNLLLANCLAFLVQTDFMSMTPTVAAHITLCSVYERASRRKKGISYPDWFFLASLSSAWGVEFPADKIIYPANKSEAQQEILWCAKPIPAFLNESTFETSGDFPPATVQAAETSAPANTGEVTLEVRVADLESQLVKTLDLLLRNFGMLKGALKDVKDAFESIGITHDKIDSLRAEFEENKLVGKVVAALVAASEASAQQAKSNGDHPMEEAQ</sequence>
<evidence type="ECO:0000313" key="1">
    <source>
        <dbReference type="EMBL" id="KAF4341445.1"/>
    </source>
</evidence>
<dbReference type="EMBL" id="PVQB02000193">
    <property type="protein sequence ID" value="KAF4341445.1"/>
    <property type="molecule type" value="Genomic_DNA"/>
</dbReference>